<dbReference type="Pfam" id="PF13450">
    <property type="entry name" value="NAD_binding_8"/>
    <property type="match status" value="1"/>
</dbReference>
<dbReference type="Proteomes" id="UP000824998">
    <property type="component" value="Unassembled WGS sequence"/>
</dbReference>
<feature type="domain" description="AMP-binding enzyme C-terminal" evidence="3">
    <location>
        <begin position="159"/>
        <end position="236"/>
    </location>
</feature>
<protein>
    <submittedName>
        <fullName evidence="4">Sterigmatocystin biosynthesis monooxygenase stcW</fullName>
    </submittedName>
</protein>
<comment type="caution">
    <text evidence="4">The sequence shown here is derived from an EMBL/GenBank/DDBJ whole genome shotgun (WGS) entry which is preliminary data.</text>
</comment>
<dbReference type="InterPro" id="IPR042099">
    <property type="entry name" value="ANL_N_sf"/>
</dbReference>
<feature type="domain" description="AMP-dependent synthetase/ligase" evidence="2">
    <location>
        <begin position="7"/>
        <end position="108"/>
    </location>
</feature>
<dbReference type="InterPro" id="IPR051209">
    <property type="entry name" value="FAD-bind_Monooxygenase_sf"/>
</dbReference>
<dbReference type="SUPFAM" id="SSF51905">
    <property type="entry name" value="FAD/NAD(P)-binding domain"/>
    <property type="match status" value="1"/>
</dbReference>
<dbReference type="Pfam" id="PF00501">
    <property type="entry name" value="AMP-binding"/>
    <property type="match status" value="1"/>
</dbReference>
<dbReference type="InterPro" id="IPR025110">
    <property type="entry name" value="AMP-bd_C"/>
</dbReference>
<comment type="similarity">
    <text evidence="1">Belongs to the FAD-binding monooxygenase family.</text>
</comment>
<evidence type="ECO:0000313" key="4">
    <source>
        <dbReference type="EMBL" id="KAG9235558.1"/>
    </source>
</evidence>
<dbReference type="Gene3D" id="3.50.50.60">
    <property type="entry name" value="FAD/NAD(P)-binding domain"/>
    <property type="match status" value="2"/>
</dbReference>
<sequence length="930" mass="105144">MLSKRPETAKYDLSSVTDVLCGAAPLSKELQNECSRRFKLQINQGWGMTEVTCGALHMPGGIDDDSGSVGQLYPNTECKLLDDDGKVVKLGEPGEMYVRGPQVCLRYWKNDVATKESIDEDRWLRTGDVAVCDERGFFWIVDRKKELIKVNALQVAPAELEAVLLEHPSIADAAVVGITLHDEEWPRAYVAIQDHAKGRIKPEGIQSWIKERVAKHKFLVGGVSFVDEVPKLASGKIQRKVVREWAKADRKMLEGRTKARDQPRIQTQGSDLWLDSRKILDTMMAVDVTTCRGAMVESDRSPRIPRGYEIPSNDALVRYFVFLFAGHTILVTIEMAPSAMPESNGISTNGINGSGVQYADEFPSDTYKVLPQYHSKATKIRVAGIGAGASGLCLAYKMERMLEAGTWELSLFEKNPHFGGTWYENTYPGVACDIPSHLYTFSWDPNPKWSHYFAYGPEIQEYFEGFAERHGSHKYMKLNSKVVEAIWDENAGKYTLLLENPMTGDRWEDWCHVLVNGSGILNNWKWPDIEGLQDFKGKLMHSAKWNHEVDFKDKTVGVIGTGSTSVQIVPQLQKEVKQLEVFMRSPTWISPPFGGGVLHEELLKGADENPGERQYTFTEADKQKFTEDPAYLLLFRKKIEAEINSLFGMYQQGSEMSNQFREVIRTEMHRRIGPGNEKLKEFIIPKWSPGCRRISPGDGYLEALVKENVQPVFSGIQKVAPEGIVTEDGAVHNMDVLVCATGFQVAFRPAFKVVNGDGVTLDEDWGTGPNLYLGLSAPRFPNFYTIVGPGATWSSGTLLPSIETSVEYAVKMIRKIQKEHIRSIDVKQEALDDIYAHFDEFHKTTVWQEECRSWFKDGKAKNRIYLWPGATIHFLKTIKDPRLEDYNIRYRYKNRFAFLGNGEVKAHTKKGNVQGLAPYVRDHDHEWSVD</sequence>
<name>A0A9P8C6B4_9HELO</name>
<evidence type="ECO:0000259" key="3">
    <source>
        <dbReference type="Pfam" id="PF13193"/>
    </source>
</evidence>
<dbReference type="PANTHER" id="PTHR42877">
    <property type="entry name" value="L-ORNITHINE N(5)-MONOOXYGENASE-RELATED"/>
    <property type="match status" value="1"/>
</dbReference>
<proteinExistence type="inferred from homology"/>
<evidence type="ECO:0000256" key="1">
    <source>
        <dbReference type="ARBA" id="ARBA00010139"/>
    </source>
</evidence>
<dbReference type="AlphaFoldDB" id="A0A9P8C6B4"/>
<dbReference type="Pfam" id="PF13193">
    <property type="entry name" value="AMP-binding_C"/>
    <property type="match status" value="1"/>
</dbReference>
<keyword evidence="4" id="KW-0503">Monooxygenase</keyword>
<evidence type="ECO:0000313" key="5">
    <source>
        <dbReference type="Proteomes" id="UP000824998"/>
    </source>
</evidence>
<organism evidence="4 5">
    <name type="scientific">Amylocarpus encephaloides</name>
    <dbReference type="NCBI Taxonomy" id="45428"/>
    <lineage>
        <taxon>Eukaryota</taxon>
        <taxon>Fungi</taxon>
        <taxon>Dikarya</taxon>
        <taxon>Ascomycota</taxon>
        <taxon>Pezizomycotina</taxon>
        <taxon>Leotiomycetes</taxon>
        <taxon>Helotiales</taxon>
        <taxon>Helotiales incertae sedis</taxon>
        <taxon>Amylocarpus</taxon>
    </lineage>
</organism>
<keyword evidence="5" id="KW-1185">Reference proteome</keyword>
<dbReference type="Gene3D" id="3.40.50.12780">
    <property type="entry name" value="N-terminal domain of ligase-like"/>
    <property type="match status" value="1"/>
</dbReference>
<accession>A0A9P8C6B4</accession>
<gene>
    <name evidence="4" type="ORF">BJ875DRAFT_374026</name>
</gene>
<reference evidence="4" key="1">
    <citation type="journal article" date="2021" name="IMA Fungus">
        <title>Genomic characterization of three marine fungi, including Emericellopsis atlantica sp. nov. with signatures of a generalist lifestyle and marine biomass degradation.</title>
        <authorList>
            <person name="Hagestad O.C."/>
            <person name="Hou L."/>
            <person name="Andersen J.H."/>
            <person name="Hansen E.H."/>
            <person name="Altermark B."/>
            <person name="Li C."/>
            <person name="Kuhnert E."/>
            <person name="Cox R.J."/>
            <person name="Crous P.W."/>
            <person name="Spatafora J.W."/>
            <person name="Lail K."/>
            <person name="Amirebrahimi M."/>
            <person name="Lipzen A."/>
            <person name="Pangilinan J."/>
            <person name="Andreopoulos W."/>
            <person name="Hayes R.D."/>
            <person name="Ng V."/>
            <person name="Grigoriev I.V."/>
            <person name="Jackson S.A."/>
            <person name="Sutton T.D.S."/>
            <person name="Dobson A.D.W."/>
            <person name="Rama T."/>
        </authorList>
    </citation>
    <scope>NUCLEOTIDE SEQUENCE</scope>
    <source>
        <strain evidence="4">TRa018bII</strain>
    </source>
</reference>
<dbReference type="GO" id="GO:0004497">
    <property type="term" value="F:monooxygenase activity"/>
    <property type="evidence" value="ECO:0007669"/>
    <property type="project" value="UniProtKB-KW"/>
</dbReference>
<dbReference type="SUPFAM" id="SSF56801">
    <property type="entry name" value="Acetyl-CoA synthetase-like"/>
    <property type="match status" value="1"/>
</dbReference>
<dbReference type="EMBL" id="MU251429">
    <property type="protein sequence ID" value="KAG9235558.1"/>
    <property type="molecule type" value="Genomic_DNA"/>
</dbReference>
<dbReference type="OrthoDB" id="74360at2759"/>
<dbReference type="InterPro" id="IPR045851">
    <property type="entry name" value="AMP-bd_C_sf"/>
</dbReference>
<dbReference type="PANTHER" id="PTHR42877:SF8">
    <property type="entry name" value="MONOOXYGENASE"/>
    <property type="match status" value="1"/>
</dbReference>
<dbReference type="InterPro" id="IPR000873">
    <property type="entry name" value="AMP-dep_synth/lig_dom"/>
</dbReference>
<dbReference type="Gene3D" id="3.30.300.30">
    <property type="match status" value="1"/>
</dbReference>
<dbReference type="InterPro" id="IPR036188">
    <property type="entry name" value="FAD/NAD-bd_sf"/>
</dbReference>
<keyword evidence="4" id="KW-0560">Oxidoreductase</keyword>
<evidence type="ECO:0000259" key="2">
    <source>
        <dbReference type="Pfam" id="PF00501"/>
    </source>
</evidence>